<evidence type="ECO:0000313" key="3">
    <source>
        <dbReference type="EMBL" id="GBF09980.1"/>
    </source>
</evidence>
<reference evidence="3 4" key="1">
    <citation type="submission" date="2017-02" db="EMBL/GenBank/DDBJ databases">
        <title>isolation and characterization of a novel temperate virus Aeropyrum globular virus 1 infecting hyperthermophilic archaeon Aeropyrum.</title>
        <authorList>
            <person name="Yumiya M."/>
            <person name="Yoshida T."/>
            <person name="Sako Y."/>
        </authorList>
    </citation>
    <scope>NUCLEOTIDE SEQUENCE [LARGE SCALE GENOMIC DNA]</scope>
    <source>
        <strain evidence="3 4">YK1-12-2013</strain>
    </source>
</reference>
<dbReference type="PRINTS" id="PR00069">
    <property type="entry name" value="ALDKETRDTASE"/>
</dbReference>
<proteinExistence type="predicted"/>
<name>A0A401HC54_AERPX</name>
<dbReference type="InterPro" id="IPR050523">
    <property type="entry name" value="AKR_Detox_Biosynth"/>
</dbReference>
<dbReference type="GO" id="GO:0016491">
    <property type="term" value="F:oxidoreductase activity"/>
    <property type="evidence" value="ECO:0007669"/>
    <property type="project" value="UniProtKB-KW"/>
</dbReference>
<dbReference type="RefSeq" id="WP_131160872.1">
    <property type="nucleotide sequence ID" value="NZ_BDMD01000141.1"/>
</dbReference>
<dbReference type="OrthoDB" id="7236at2157"/>
<sequence>MEYSRLGKTGIKVSRVGLGTWQFSEFWGVTEYSRAKSIIEAALQEGINLIDTAYLYGRGVSEEFVGRALKELGVGRDEVVIASKIPGELLGRDDVFRAVEISLRRLGLESIDVMQVHWPPIWRHVPICEYARALERLVYLGKIGHIGLSNHPTPLVEAFRSCLSRVDVEVMQYRFNLVEREAEQEIIPLAEKLGATFLAWSPLAKGAVLGKYTLEDVRRDERLRSRDAVYHPENYQQILELAEAIKRLAEKYGRTPSQVALNWIISYSENTIPIPGAKSPEQARENAGAAGWRLGYDDWRMLDTISRRIRISYALG</sequence>
<dbReference type="Gene3D" id="3.20.20.100">
    <property type="entry name" value="NADP-dependent oxidoreductase domain"/>
    <property type="match status" value="1"/>
</dbReference>
<gene>
    <name evidence="3" type="ORF">apy_17050</name>
</gene>
<comment type="caution">
    <text evidence="3">The sequence shown here is derived from an EMBL/GenBank/DDBJ whole genome shotgun (WGS) entry which is preliminary data.</text>
</comment>
<organism evidence="3 4">
    <name type="scientific">Aeropyrum pernix</name>
    <dbReference type="NCBI Taxonomy" id="56636"/>
    <lineage>
        <taxon>Archaea</taxon>
        <taxon>Thermoproteota</taxon>
        <taxon>Thermoprotei</taxon>
        <taxon>Desulfurococcales</taxon>
        <taxon>Desulfurococcaceae</taxon>
        <taxon>Aeropyrum</taxon>
    </lineage>
</organism>
<evidence type="ECO:0000256" key="1">
    <source>
        <dbReference type="ARBA" id="ARBA00023002"/>
    </source>
</evidence>
<dbReference type="PANTHER" id="PTHR43364">
    <property type="entry name" value="NADH-SPECIFIC METHYLGLYOXAL REDUCTASE-RELATED"/>
    <property type="match status" value="1"/>
</dbReference>
<keyword evidence="1" id="KW-0560">Oxidoreductase</keyword>
<evidence type="ECO:0000259" key="2">
    <source>
        <dbReference type="Pfam" id="PF00248"/>
    </source>
</evidence>
<dbReference type="Proteomes" id="UP000291213">
    <property type="component" value="Unassembled WGS sequence"/>
</dbReference>
<protein>
    <submittedName>
        <fullName evidence="3">Aldo/keto reductase</fullName>
    </submittedName>
</protein>
<dbReference type="EMBL" id="BDMD01000141">
    <property type="protein sequence ID" value="GBF09980.1"/>
    <property type="molecule type" value="Genomic_DNA"/>
</dbReference>
<dbReference type="InterPro" id="IPR020471">
    <property type="entry name" value="AKR"/>
</dbReference>
<feature type="domain" description="NADP-dependent oxidoreductase" evidence="2">
    <location>
        <begin position="16"/>
        <end position="305"/>
    </location>
</feature>
<dbReference type="SUPFAM" id="SSF51430">
    <property type="entry name" value="NAD(P)-linked oxidoreductase"/>
    <property type="match status" value="1"/>
</dbReference>
<dbReference type="PANTHER" id="PTHR43364:SF4">
    <property type="entry name" value="NAD(P)-LINKED OXIDOREDUCTASE SUPERFAMILY PROTEIN"/>
    <property type="match status" value="1"/>
</dbReference>
<accession>A0A401HC54</accession>
<evidence type="ECO:0000313" key="4">
    <source>
        <dbReference type="Proteomes" id="UP000291213"/>
    </source>
</evidence>
<dbReference type="InterPro" id="IPR036812">
    <property type="entry name" value="NAD(P)_OxRdtase_dom_sf"/>
</dbReference>
<dbReference type="AlphaFoldDB" id="A0A401HC54"/>
<dbReference type="InterPro" id="IPR023210">
    <property type="entry name" value="NADP_OxRdtase_dom"/>
</dbReference>
<dbReference type="Pfam" id="PF00248">
    <property type="entry name" value="Aldo_ket_red"/>
    <property type="match status" value="1"/>
</dbReference>